<comment type="catalytic activity">
    <reaction evidence="9 10">
        <text>beta-D-fructose 6-phosphate = dihydroxyacetone + D-glyceraldehyde 3-phosphate</text>
        <dbReference type="Rhea" id="RHEA:28002"/>
        <dbReference type="ChEBI" id="CHEBI:16016"/>
        <dbReference type="ChEBI" id="CHEBI:57634"/>
        <dbReference type="ChEBI" id="CHEBI:59776"/>
    </reaction>
</comment>
<keyword evidence="6 10" id="KW-0378">Hydrolase</keyword>
<dbReference type="PANTHER" id="PTHR12260:SF6">
    <property type="entry name" value="DAMAGE-CONTROL PHOSPHATASE ARMT1"/>
    <property type="match status" value="1"/>
</dbReference>
<dbReference type="InterPro" id="IPR039763">
    <property type="entry name" value="ARMT1"/>
</dbReference>
<evidence type="ECO:0000256" key="1">
    <source>
        <dbReference type="ARBA" id="ARBA00000807"/>
    </source>
</evidence>
<evidence type="ECO:0000256" key="9">
    <source>
        <dbReference type="ARBA" id="ARBA00048809"/>
    </source>
</evidence>
<proteinExistence type="inferred from homology"/>
<dbReference type="OrthoDB" id="541375at2759"/>
<reference evidence="12 13" key="1">
    <citation type="journal article" date="2007" name="Nature">
        <title>Evolution of genes and genomes on the Drosophila phylogeny.</title>
        <authorList>
            <consortium name="Drosophila 12 Genomes Consortium"/>
            <person name="Clark A.G."/>
            <person name="Eisen M.B."/>
            <person name="Smith D.R."/>
            <person name="Bergman C.M."/>
            <person name="Oliver B."/>
            <person name="Markow T.A."/>
            <person name="Kaufman T.C."/>
            <person name="Kellis M."/>
            <person name="Gelbart W."/>
            <person name="Iyer V.N."/>
            <person name="Pollard D.A."/>
            <person name="Sackton T.B."/>
            <person name="Larracuente A.M."/>
            <person name="Singh N.D."/>
            <person name="Abad J.P."/>
            <person name="Abt D.N."/>
            <person name="Adryan B."/>
            <person name="Aguade M."/>
            <person name="Akashi H."/>
            <person name="Anderson W.W."/>
            <person name="Aquadro C.F."/>
            <person name="Ardell D.H."/>
            <person name="Arguello R."/>
            <person name="Artieri C.G."/>
            <person name="Barbash D.A."/>
            <person name="Barker D."/>
            <person name="Barsanti P."/>
            <person name="Batterham P."/>
            <person name="Batzoglou S."/>
            <person name="Begun D."/>
            <person name="Bhutkar A."/>
            <person name="Blanco E."/>
            <person name="Bosak S.A."/>
            <person name="Bradley R.K."/>
            <person name="Brand A.D."/>
            <person name="Brent M.R."/>
            <person name="Brooks A.N."/>
            <person name="Brown R.H."/>
            <person name="Butlin R.K."/>
            <person name="Caggese C."/>
            <person name="Calvi B.R."/>
            <person name="Bernardo de Carvalho A."/>
            <person name="Caspi A."/>
            <person name="Castrezana S."/>
            <person name="Celniker S.E."/>
            <person name="Chang J.L."/>
            <person name="Chapple C."/>
            <person name="Chatterji S."/>
            <person name="Chinwalla A."/>
            <person name="Civetta A."/>
            <person name="Clifton S.W."/>
            <person name="Comeron J.M."/>
            <person name="Costello J.C."/>
            <person name="Coyne J.A."/>
            <person name="Daub J."/>
            <person name="David R.G."/>
            <person name="Delcher A.L."/>
            <person name="Delehaunty K."/>
            <person name="Do C.B."/>
            <person name="Ebling H."/>
            <person name="Edwards K."/>
            <person name="Eickbush T."/>
            <person name="Evans J.D."/>
            <person name="Filipski A."/>
            <person name="Findeiss S."/>
            <person name="Freyhult E."/>
            <person name="Fulton L."/>
            <person name="Fulton R."/>
            <person name="Garcia A.C."/>
            <person name="Gardiner A."/>
            <person name="Garfield D.A."/>
            <person name="Garvin B.E."/>
            <person name="Gibson G."/>
            <person name="Gilbert D."/>
            <person name="Gnerre S."/>
            <person name="Godfrey J."/>
            <person name="Good R."/>
            <person name="Gotea V."/>
            <person name="Gravely B."/>
            <person name="Greenberg A.J."/>
            <person name="Griffiths-Jones S."/>
            <person name="Gross S."/>
            <person name="Guigo R."/>
            <person name="Gustafson E.A."/>
            <person name="Haerty W."/>
            <person name="Hahn M.W."/>
            <person name="Halligan D.L."/>
            <person name="Halpern A.L."/>
            <person name="Halter G.M."/>
            <person name="Han M.V."/>
            <person name="Heger A."/>
            <person name="Hillier L."/>
            <person name="Hinrichs A.S."/>
            <person name="Holmes I."/>
            <person name="Hoskins R.A."/>
            <person name="Hubisz M.J."/>
            <person name="Hultmark D."/>
            <person name="Huntley M.A."/>
            <person name="Jaffe D.B."/>
            <person name="Jagadeeshan S."/>
            <person name="Jeck W.R."/>
            <person name="Johnson J."/>
            <person name="Jones C.D."/>
            <person name="Jordan W.C."/>
            <person name="Karpen G.H."/>
            <person name="Kataoka E."/>
            <person name="Keightley P.D."/>
            <person name="Kheradpour P."/>
            <person name="Kirkness E.F."/>
            <person name="Koerich L.B."/>
            <person name="Kristiansen K."/>
            <person name="Kudrna D."/>
            <person name="Kulathinal R.J."/>
            <person name="Kumar S."/>
            <person name="Kwok R."/>
            <person name="Lander E."/>
            <person name="Langley C.H."/>
            <person name="Lapoint R."/>
            <person name="Lazzaro B.P."/>
            <person name="Lee S.J."/>
            <person name="Levesque L."/>
            <person name="Li R."/>
            <person name="Lin C.F."/>
            <person name="Lin M.F."/>
            <person name="Lindblad-Toh K."/>
            <person name="Llopart A."/>
            <person name="Long M."/>
            <person name="Low L."/>
            <person name="Lozovsky E."/>
            <person name="Lu J."/>
            <person name="Luo M."/>
            <person name="Machado C.A."/>
            <person name="Makalowski W."/>
            <person name="Marzo M."/>
            <person name="Matsuda M."/>
            <person name="Matzkin L."/>
            <person name="McAllister B."/>
            <person name="McBride C.S."/>
            <person name="McKernan B."/>
            <person name="McKernan K."/>
            <person name="Mendez-Lago M."/>
            <person name="Minx P."/>
            <person name="Mollenhauer M.U."/>
            <person name="Montooth K."/>
            <person name="Mount S.M."/>
            <person name="Mu X."/>
            <person name="Myers E."/>
            <person name="Negre B."/>
            <person name="Newfeld S."/>
            <person name="Nielsen R."/>
            <person name="Noor M.A."/>
            <person name="O'Grady P."/>
            <person name="Pachter L."/>
            <person name="Papaceit M."/>
            <person name="Parisi M.J."/>
            <person name="Parisi M."/>
            <person name="Parts L."/>
            <person name="Pedersen J.S."/>
            <person name="Pesole G."/>
            <person name="Phillippy A.M."/>
            <person name="Ponting C.P."/>
            <person name="Pop M."/>
            <person name="Porcelli D."/>
            <person name="Powell J.R."/>
            <person name="Prohaska S."/>
            <person name="Pruitt K."/>
            <person name="Puig M."/>
            <person name="Quesneville H."/>
            <person name="Ram K.R."/>
            <person name="Rand D."/>
            <person name="Rasmussen M.D."/>
            <person name="Reed L.K."/>
            <person name="Reenan R."/>
            <person name="Reily A."/>
            <person name="Remington K.A."/>
            <person name="Rieger T.T."/>
            <person name="Ritchie M.G."/>
            <person name="Robin C."/>
            <person name="Rogers Y.H."/>
            <person name="Rohde C."/>
            <person name="Rozas J."/>
            <person name="Rubenfield M.J."/>
            <person name="Ruiz A."/>
            <person name="Russo S."/>
            <person name="Salzberg S.L."/>
            <person name="Sanchez-Gracia A."/>
            <person name="Saranga D.J."/>
            <person name="Sato H."/>
            <person name="Schaeffer S.W."/>
            <person name="Schatz M.C."/>
            <person name="Schlenke T."/>
            <person name="Schwartz R."/>
            <person name="Segarra C."/>
            <person name="Singh R.S."/>
            <person name="Sirot L."/>
            <person name="Sirota M."/>
            <person name="Sisneros N.B."/>
            <person name="Smith C.D."/>
            <person name="Smith T.F."/>
            <person name="Spieth J."/>
            <person name="Stage D.E."/>
            <person name="Stark A."/>
            <person name="Stephan W."/>
            <person name="Strausberg R.L."/>
            <person name="Strempel S."/>
            <person name="Sturgill D."/>
            <person name="Sutton G."/>
            <person name="Sutton G.G."/>
            <person name="Tao W."/>
            <person name="Teichmann S."/>
            <person name="Tobari Y.N."/>
            <person name="Tomimura Y."/>
            <person name="Tsolas J.M."/>
            <person name="Valente V.L."/>
            <person name="Venter E."/>
            <person name="Venter J.C."/>
            <person name="Vicario S."/>
            <person name="Vieira F.G."/>
            <person name="Vilella A.J."/>
            <person name="Villasante A."/>
            <person name="Walenz B."/>
            <person name="Wang J."/>
            <person name="Wasserman M."/>
            <person name="Watts T."/>
            <person name="Wilson D."/>
            <person name="Wilson R.K."/>
            <person name="Wing R.A."/>
            <person name="Wolfner M.F."/>
            <person name="Wong A."/>
            <person name="Wong G.K."/>
            <person name="Wu C.I."/>
            <person name="Wu G."/>
            <person name="Yamamoto D."/>
            <person name="Yang H.P."/>
            <person name="Yang S.P."/>
            <person name="Yorke J.A."/>
            <person name="Yoshida K."/>
            <person name="Zdobnov E."/>
            <person name="Zhang P."/>
            <person name="Zhang Y."/>
            <person name="Zimin A.V."/>
            <person name="Baldwin J."/>
            <person name="Abdouelleil A."/>
            <person name="Abdulkadir J."/>
            <person name="Abebe A."/>
            <person name="Abera B."/>
            <person name="Abreu J."/>
            <person name="Acer S.C."/>
            <person name="Aftuck L."/>
            <person name="Alexander A."/>
            <person name="An P."/>
            <person name="Anderson E."/>
            <person name="Anderson S."/>
            <person name="Arachi H."/>
            <person name="Azer M."/>
            <person name="Bachantsang P."/>
            <person name="Barry A."/>
            <person name="Bayul T."/>
            <person name="Berlin A."/>
            <person name="Bessette D."/>
            <person name="Bloom T."/>
            <person name="Blye J."/>
            <person name="Boguslavskiy L."/>
            <person name="Bonnet C."/>
            <person name="Boukhgalter B."/>
            <person name="Bourzgui I."/>
            <person name="Brown A."/>
            <person name="Cahill P."/>
            <person name="Channer S."/>
            <person name="Cheshatsang Y."/>
            <person name="Chuda L."/>
            <person name="Citroen M."/>
            <person name="Collymore A."/>
            <person name="Cooke P."/>
            <person name="Costello M."/>
            <person name="D'Aco K."/>
            <person name="Daza R."/>
            <person name="De Haan G."/>
            <person name="DeGray S."/>
            <person name="DeMaso C."/>
            <person name="Dhargay N."/>
            <person name="Dooley K."/>
            <person name="Dooley E."/>
            <person name="Doricent M."/>
            <person name="Dorje P."/>
            <person name="Dorjee K."/>
            <person name="Dupes A."/>
            <person name="Elong R."/>
            <person name="Falk J."/>
            <person name="Farina A."/>
            <person name="Faro S."/>
            <person name="Ferguson D."/>
            <person name="Fisher S."/>
            <person name="Foley C.D."/>
            <person name="Franke A."/>
            <person name="Friedrich D."/>
            <person name="Gadbois L."/>
            <person name="Gearin G."/>
            <person name="Gearin C.R."/>
            <person name="Giannoukos G."/>
            <person name="Goode T."/>
            <person name="Graham J."/>
            <person name="Grandbois E."/>
            <person name="Grewal S."/>
            <person name="Gyaltsen K."/>
            <person name="Hafez N."/>
            <person name="Hagos B."/>
            <person name="Hall J."/>
            <person name="Henson C."/>
            <person name="Hollinger A."/>
            <person name="Honan T."/>
            <person name="Huard M.D."/>
            <person name="Hughes L."/>
            <person name="Hurhula B."/>
            <person name="Husby M.E."/>
            <person name="Kamat A."/>
            <person name="Kanga B."/>
            <person name="Kashin S."/>
            <person name="Khazanovich D."/>
            <person name="Kisner P."/>
            <person name="Lance K."/>
            <person name="Lara M."/>
            <person name="Lee W."/>
            <person name="Lennon N."/>
            <person name="Letendre F."/>
            <person name="LeVine R."/>
            <person name="Lipovsky A."/>
            <person name="Liu X."/>
            <person name="Liu J."/>
            <person name="Liu S."/>
            <person name="Lokyitsang T."/>
            <person name="Lokyitsang Y."/>
            <person name="Lubonja R."/>
            <person name="Lui A."/>
            <person name="MacDonald P."/>
            <person name="Magnisalis V."/>
            <person name="Maru K."/>
            <person name="Matthews C."/>
            <person name="McCusker W."/>
            <person name="McDonough S."/>
            <person name="Mehta T."/>
            <person name="Meldrim J."/>
            <person name="Meneus L."/>
            <person name="Mihai O."/>
            <person name="Mihalev A."/>
            <person name="Mihova T."/>
            <person name="Mittelman R."/>
            <person name="Mlenga V."/>
            <person name="Montmayeur A."/>
            <person name="Mulrain L."/>
            <person name="Navidi A."/>
            <person name="Naylor J."/>
            <person name="Negash T."/>
            <person name="Nguyen T."/>
            <person name="Nguyen N."/>
            <person name="Nicol R."/>
            <person name="Norbu C."/>
            <person name="Norbu N."/>
            <person name="Novod N."/>
            <person name="O'Neill B."/>
            <person name="Osman S."/>
            <person name="Markiewicz E."/>
            <person name="Oyono O.L."/>
            <person name="Patti C."/>
            <person name="Phunkhang P."/>
            <person name="Pierre F."/>
            <person name="Priest M."/>
            <person name="Raghuraman S."/>
            <person name="Rege F."/>
            <person name="Reyes R."/>
            <person name="Rise C."/>
            <person name="Rogov P."/>
            <person name="Ross K."/>
            <person name="Ryan E."/>
            <person name="Settipalli S."/>
            <person name="Shea T."/>
            <person name="Sherpa N."/>
            <person name="Shi L."/>
            <person name="Shih D."/>
            <person name="Sparrow T."/>
            <person name="Spaulding J."/>
            <person name="Stalker J."/>
            <person name="Stange-Thomann N."/>
            <person name="Stavropoulos S."/>
            <person name="Stone C."/>
            <person name="Strader C."/>
            <person name="Tesfaye S."/>
            <person name="Thomson T."/>
            <person name="Thoulutsang Y."/>
            <person name="Thoulutsang D."/>
            <person name="Topham K."/>
            <person name="Topping I."/>
            <person name="Tsamla T."/>
            <person name="Vassiliev H."/>
            <person name="Vo A."/>
            <person name="Wangchuk T."/>
            <person name="Wangdi T."/>
            <person name="Weiand M."/>
            <person name="Wilkinson J."/>
            <person name="Wilson A."/>
            <person name="Yadav S."/>
            <person name="Young G."/>
            <person name="Yu Q."/>
            <person name="Zembek L."/>
            <person name="Zhong D."/>
            <person name="Zimmer A."/>
            <person name="Zwirko Z."/>
            <person name="Jaffe D.B."/>
            <person name="Alvarez P."/>
            <person name="Brockman W."/>
            <person name="Butler J."/>
            <person name="Chin C."/>
            <person name="Gnerre S."/>
            <person name="Grabherr M."/>
            <person name="Kleber M."/>
            <person name="Mauceli E."/>
            <person name="MacCallum I."/>
        </authorList>
    </citation>
    <scope>NUCLEOTIDE SEQUENCE [LARGE SCALE GENOMIC DNA]</scope>
    <source>
        <strain evidence="13">Tucson 14024-0371.13</strain>
    </source>
</reference>
<accession>B3MBH3</accession>
<dbReference type="Gene3D" id="1.20.930.60">
    <property type="match status" value="1"/>
</dbReference>
<dbReference type="GO" id="GO:0032259">
    <property type="term" value="P:methylation"/>
    <property type="evidence" value="ECO:0007669"/>
    <property type="project" value="UniProtKB-KW"/>
</dbReference>
<feature type="domain" description="Damage-control phosphatase ARMT1-like metal-binding" evidence="11">
    <location>
        <begin position="53"/>
        <end position="427"/>
    </location>
</feature>
<gene>
    <name evidence="12" type="primary">Dana\GF11599</name>
    <name evidence="12" type="synonym">dana_GLEANR_11644</name>
    <name evidence="12" type="ORF">GF11599</name>
</gene>
<comment type="domain">
    <text evidence="10">Subfamily III proteins have a conserved RTxK motif about 40-50 residues from the C-terminus; the threonine may be replaced by serine or cysteine.</text>
</comment>
<dbReference type="InterPro" id="IPR002791">
    <property type="entry name" value="ARMT1-like_metal-bd"/>
</dbReference>
<organism evidence="12 13">
    <name type="scientific">Drosophila ananassae</name>
    <name type="common">Fruit fly</name>
    <dbReference type="NCBI Taxonomy" id="7217"/>
    <lineage>
        <taxon>Eukaryota</taxon>
        <taxon>Metazoa</taxon>
        <taxon>Ecdysozoa</taxon>
        <taxon>Arthropoda</taxon>
        <taxon>Hexapoda</taxon>
        <taxon>Insecta</taxon>
        <taxon>Pterygota</taxon>
        <taxon>Neoptera</taxon>
        <taxon>Endopterygota</taxon>
        <taxon>Diptera</taxon>
        <taxon>Brachycera</taxon>
        <taxon>Muscomorpha</taxon>
        <taxon>Ephydroidea</taxon>
        <taxon>Drosophilidae</taxon>
        <taxon>Drosophila</taxon>
        <taxon>Sophophora</taxon>
    </lineage>
</organism>
<dbReference type="GO" id="GO:0005634">
    <property type="term" value="C:nucleus"/>
    <property type="evidence" value="ECO:0007669"/>
    <property type="project" value="TreeGrafter"/>
</dbReference>
<evidence type="ECO:0000256" key="4">
    <source>
        <dbReference type="ARBA" id="ARBA00022596"/>
    </source>
</evidence>
<comment type="cofactor">
    <cofactor evidence="10">
        <name>Mn(2+)</name>
        <dbReference type="ChEBI" id="CHEBI:29035"/>
    </cofactor>
    <cofactor evidence="10">
        <name>Ni(2+)</name>
        <dbReference type="ChEBI" id="CHEBI:49786"/>
    </cofactor>
</comment>
<dbReference type="EMBL" id="CH902619">
    <property type="protein sequence ID" value="EDV37104.1"/>
    <property type="molecule type" value="Genomic_DNA"/>
</dbReference>
<dbReference type="SUPFAM" id="SSF111321">
    <property type="entry name" value="AF1104-like"/>
    <property type="match status" value="1"/>
</dbReference>
<dbReference type="OMA" id="YCGLPIC"/>
<dbReference type="GO" id="GO:0103026">
    <property type="term" value="F:fructose-1-phosphatase activity"/>
    <property type="evidence" value="ECO:0007669"/>
    <property type="project" value="RHEA"/>
</dbReference>
<evidence type="ECO:0000256" key="6">
    <source>
        <dbReference type="ARBA" id="ARBA00022801"/>
    </source>
</evidence>
<dbReference type="GO" id="GO:0008983">
    <property type="term" value="F:protein-glutamate O-methyltransferase activity"/>
    <property type="evidence" value="ECO:0007669"/>
    <property type="project" value="RHEA"/>
</dbReference>
<dbReference type="STRING" id="7217.B3MBH3"/>
<dbReference type="Pfam" id="PF01937">
    <property type="entry name" value="ARMT1-like_dom"/>
    <property type="match status" value="1"/>
</dbReference>
<dbReference type="EC" id="3.1.3.-" evidence="10"/>
<evidence type="ECO:0000256" key="10">
    <source>
        <dbReference type="RuleBase" id="RU367030"/>
    </source>
</evidence>
<comment type="similarity">
    <text evidence="3 10">Belongs to the damage-control phosphatase family. Sugar phosphate phosphatase III subfamily.</text>
</comment>
<protein>
    <recommendedName>
        <fullName evidence="10">Sugar phosphate phosphatase</fullName>
        <ecNumber evidence="10">2.1.1.-</ecNumber>
        <ecNumber evidence="10">3.1.3.-</ecNumber>
    </recommendedName>
</protein>
<dbReference type="Proteomes" id="UP000007801">
    <property type="component" value="Unassembled WGS sequence"/>
</dbReference>
<evidence type="ECO:0000256" key="5">
    <source>
        <dbReference type="ARBA" id="ARBA00022723"/>
    </source>
</evidence>
<dbReference type="GO" id="GO:0046872">
    <property type="term" value="F:metal ion binding"/>
    <property type="evidence" value="ECO:0007669"/>
    <property type="project" value="UniProtKB-UniRule"/>
</dbReference>
<dbReference type="eggNOG" id="KOG3870">
    <property type="taxonomic scope" value="Eukaryota"/>
</dbReference>
<dbReference type="InterPro" id="IPR036075">
    <property type="entry name" value="ARMT-1-like_metal-bd_sf"/>
</dbReference>
<keyword evidence="4" id="KW-0533">Nickel</keyword>
<dbReference type="PANTHER" id="PTHR12260">
    <property type="entry name" value="DAMAGE-CONTROL PHOSPHATASE ARMT1"/>
    <property type="match status" value="1"/>
</dbReference>
<dbReference type="GO" id="GO:0097023">
    <property type="term" value="F:fructose 6-phosphate aldolase activity"/>
    <property type="evidence" value="ECO:0007669"/>
    <property type="project" value="RHEA"/>
</dbReference>
<dbReference type="EC" id="2.1.1.-" evidence="10"/>
<keyword evidence="10" id="KW-0808">Transferase</keyword>
<dbReference type="InParanoid" id="B3MBH3"/>
<evidence type="ECO:0000256" key="7">
    <source>
        <dbReference type="ARBA" id="ARBA00023211"/>
    </source>
</evidence>
<evidence type="ECO:0000313" key="13">
    <source>
        <dbReference type="Proteomes" id="UP000007801"/>
    </source>
</evidence>
<name>B3MBH3_DROAN</name>
<dbReference type="AlphaFoldDB" id="B3MBH3"/>
<evidence type="ECO:0000256" key="8">
    <source>
        <dbReference type="ARBA" id="ARBA00045980"/>
    </source>
</evidence>
<evidence type="ECO:0000256" key="2">
    <source>
        <dbReference type="ARBA" id="ARBA00001326"/>
    </source>
</evidence>
<keyword evidence="10" id="KW-0489">Methyltransferase</keyword>
<keyword evidence="7 10" id="KW-0464">Manganese</keyword>
<evidence type="ECO:0000313" key="12">
    <source>
        <dbReference type="EMBL" id="EDV37104.1"/>
    </source>
</evidence>
<evidence type="ECO:0000256" key="3">
    <source>
        <dbReference type="ARBA" id="ARBA00009519"/>
    </source>
</evidence>
<comment type="function">
    <text evidence="8 10">Metal-dependent phosphatase that shows phosphatase activity against several substrates, including fructose-1-phosphate and fructose-6-phosphate. Its preference for fructose-1-phosphate, a strong glycating agent that causes DNA damage rather than a canonical yeast metabolite, suggests a damage-control function in hexose phosphate metabolism. Has also been shown to have O-methyltransferase activity that methylates glutamate residues of target proteins to form gamma-glutamyl methyl ester residues. Possibly methylates PCNA, suggesting it is involved in the DNA damage response.</text>
</comment>
<keyword evidence="13" id="KW-1185">Reference proteome</keyword>
<evidence type="ECO:0000259" key="11">
    <source>
        <dbReference type="Pfam" id="PF01937"/>
    </source>
</evidence>
<comment type="catalytic activity">
    <reaction evidence="2 10">
        <text>beta-D-fructose 1-phosphate + H2O = D-fructose + phosphate</text>
        <dbReference type="Rhea" id="RHEA:35603"/>
        <dbReference type="ChEBI" id="CHEBI:15377"/>
        <dbReference type="ChEBI" id="CHEBI:37721"/>
        <dbReference type="ChEBI" id="CHEBI:43474"/>
        <dbReference type="ChEBI" id="CHEBI:138881"/>
    </reaction>
</comment>
<dbReference type="SMR" id="B3MBH3"/>
<dbReference type="FunCoup" id="B3MBH3">
    <property type="interactions" value="69"/>
</dbReference>
<dbReference type="GeneID" id="6494463"/>
<dbReference type="HOGENOM" id="CLU_030117_2_1_1"/>
<dbReference type="Gene3D" id="3.40.50.10880">
    <property type="entry name" value="Uncharacterised protein PF01937, DUF89, domain 3"/>
    <property type="match status" value="1"/>
</dbReference>
<dbReference type="GO" id="GO:0006974">
    <property type="term" value="P:DNA damage response"/>
    <property type="evidence" value="ECO:0007669"/>
    <property type="project" value="TreeGrafter"/>
</dbReference>
<dbReference type="PhylomeDB" id="B3MBH3"/>
<sequence>MDSSSIQTTVGDSSATANEEEAKFIEKNLIVVTKPIANEELSARFLPTFAYVTFKKRSPGLIRDLVASLQENEPEIIKECGEYAHFDLKRTIWSLELLRDDIKHNREFQPIRVKSPDTEHWNKFIASLNSDSRSWFSAVWLHAECYLYRRIWSIFQRSDTLKNFDYFADQKIMAARATAPQMNAILLSTMGMERSQENFQRLLKLCVWGNRCDLSMTKKGPDMMLLQKLKQYDADLLADQSADVWNDLIEAYDPVYVDIVCDNAGFELFTDLLLGDYLIQAGLAERVRFHVKAIPWFVSDVTANDFHWMLKFFSSSATYPHFKSFGRRLRGYLRNRSFILCDTSYFWTIGYDCSRMKEVLPCLYVYMSTAALAIFKGDLNYRKLLGDINYNSTDPFSDCLRGFLPTSVCALRTIKSDIYCGLPVCTVEWLTEEDPEWMITGSKAVIQIAVKHRLSGDILA</sequence>
<keyword evidence="5 10" id="KW-0479">Metal-binding</keyword>
<dbReference type="KEGG" id="dan:6494463"/>
<comment type="catalytic activity">
    <reaction evidence="1 10">
        <text>L-glutamyl-[protein] + S-adenosyl-L-methionine = [protein]-L-glutamate 5-O-methyl ester + S-adenosyl-L-homocysteine</text>
        <dbReference type="Rhea" id="RHEA:24452"/>
        <dbReference type="Rhea" id="RHEA-COMP:10208"/>
        <dbReference type="Rhea" id="RHEA-COMP:10311"/>
        <dbReference type="ChEBI" id="CHEBI:29973"/>
        <dbReference type="ChEBI" id="CHEBI:57856"/>
        <dbReference type="ChEBI" id="CHEBI:59789"/>
        <dbReference type="ChEBI" id="CHEBI:82795"/>
    </reaction>
</comment>